<feature type="compositionally biased region" description="Basic and acidic residues" evidence="7">
    <location>
        <begin position="14"/>
        <end position="35"/>
    </location>
</feature>
<dbReference type="PRINTS" id="PR00160">
    <property type="entry name" value="GLUTAREDOXIN"/>
</dbReference>
<evidence type="ECO:0000256" key="6">
    <source>
        <dbReference type="ARBA" id="ARBA00023284"/>
    </source>
</evidence>
<dbReference type="Pfam" id="PF09791">
    <property type="entry name" value="Oxidored-like"/>
    <property type="match status" value="1"/>
</dbReference>
<dbReference type="PANTHER" id="PTHR45694">
    <property type="entry name" value="GLUTAREDOXIN 2"/>
    <property type="match status" value="1"/>
</dbReference>
<organism evidence="11 12">
    <name type="scientific">Cucumis sativus</name>
    <name type="common">Cucumber</name>
    <dbReference type="NCBI Taxonomy" id="3659"/>
    <lineage>
        <taxon>Eukaryota</taxon>
        <taxon>Viridiplantae</taxon>
        <taxon>Streptophyta</taxon>
        <taxon>Embryophyta</taxon>
        <taxon>Tracheophyta</taxon>
        <taxon>Spermatophyta</taxon>
        <taxon>Magnoliopsida</taxon>
        <taxon>eudicotyledons</taxon>
        <taxon>Gunneridae</taxon>
        <taxon>Pentapetalae</taxon>
        <taxon>rosids</taxon>
        <taxon>fabids</taxon>
        <taxon>Cucurbitales</taxon>
        <taxon>Cucurbitaceae</taxon>
        <taxon>Benincaseae</taxon>
        <taxon>Cucumis</taxon>
    </lineage>
</organism>
<evidence type="ECO:0000256" key="1">
    <source>
        <dbReference type="ARBA" id="ARBA00002549"/>
    </source>
</evidence>
<dbReference type="InterPro" id="IPR002109">
    <property type="entry name" value="Glutaredoxin"/>
</dbReference>
<proteinExistence type="inferred from homology"/>
<feature type="transmembrane region" description="Helical" evidence="8">
    <location>
        <begin position="103"/>
        <end position="121"/>
    </location>
</feature>
<dbReference type="AlphaFoldDB" id="A0A0A0KKK8"/>
<dbReference type="PROSITE" id="PS00195">
    <property type="entry name" value="GLUTAREDOXIN_1"/>
    <property type="match status" value="1"/>
</dbReference>
<dbReference type="OMA" id="NRIAMFS"/>
<feature type="domain" description="Oxidoreductase-like" evidence="10">
    <location>
        <begin position="35"/>
        <end position="74"/>
    </location>
</feature>
<reference evidence="11 12" key="2">
    <citation type="journal article" date="2009" name="PLoS ONE">
        <title>An integrated genetic and cytogenetic map of the cucumber genome.</title>
        <authorList>
            <person name="Ren Y."/>
            <person name="Zhang Z."/>
            <person name="Liu J."/>
            <person name="Staub J.E."/>
            <person name="Han Y."/>
            <person name="Cheng Z."/>
            <person name="Li X."/>
            <person name="Lu J."/>
            <person name="Miao H."/>
            <person name="Kang H."/>
            <person name="Xie B."/>
            <person name="Gu X."/>
            <person name="Wang X."/>
            <person name="Du Y."/>
            <person name="Jin W."/>
            <person name="Huang S."/>
        </authorList>
    </citation>
    <scope>NUCLEOTIDE SEQUENCE [LARGE SCALE GENOMIC DNA]</scope>
    <source>
        <strain evidence="12">cv. 9930</strain>
    </source>
</reference>
<keyword evidence="8" id="KW-1133">Transmembrane helix</keyword>
<dbReference type="InterPro" id="IPR011899">
    <property type="entry name" value="Glutaredoxin_euk/vir"/>
</dbReference>
<keyword evidence="3" id="KW-0813">Transport</keyword>
<evidence type="ECO:0000259" key="9">
    <source>
        <dbReference type="Pfam" id="PF00462"/>
    </source>
</evidence>
<sequence length="232" mass="25459">MASEGTREMQSSVDSKKKGVEEEKAEKEKEKEEMVKLPPPPEKPLPGDCCGSGCVRCVWDVYYEELEDYNKLCEKGSGGTKKEGDDPSKAQMMTTTTTTMMRGFHFQLTLVLAVITLAALYPRDALTGAEAATSTSAFVQNVIYSNRIAMFSKSYCPYCLGAKRIFSELHEKPFVVELDLRDDGSQIQSVLLDLTGKRTVPQIFVNGKHIGGSDDLKAAVANGQLQKLLAST</sequence>
<dbReference type="SMR" id="A0A0A0KKK8"/>
<dbReference type="eggNOG" id="KOG1752">
    <property type="taxonomic scope" value="Eukaryota"/>
</dbReference>
<dbReference type="InterPro" id="IPR036249">
    <property type="entry name" value="Thioredoxin-like_sf"/>
</dbReference>
<dbReference type="EMBL" id="CM002927">
    <property type="protein sequence ID" value="KGN48887.1"/>
    <property type="molecule type" value="Genomic_DNA"/>
</dbReference>
<feature type="domain" description="Glutaredoxin" evidence="9">
    <location>
        <begin position="148"/>
        <end position="210"/>
    </location>
</feature>
<evidence type="ECO:0000313" key="11">
    <source>
        <dbReference type="EMBL" id="KGN48887.1"/>
    </source>
</evidence>
<keyword evidence="12" id="KW-1185">Reference proteome</keyword>
<dbReference type="PROSITE" id="PS51354">
    <property type="entry name" value="GLUTAREDOXIN_2"/>
    <property type="match status" value="1"/>
</dbReference>
<dbReference type="Gramene" id="KGN48887">
    <property type="protein sequence ID" value="KGN48887"/>
    <property type="gene ID" value="Csa_6G504670"/>
</dbReference>
<dbReference type="InterPro" id="IPR011767">
    <property type="entry name" value="GLR_AS"/>
</dbReference>
<reference evidence="11 12" key="3">
    <citation type="journal article" date="2010" name="BMC Genomics">
        <title>Transcriptome sequencing and comparative analysis of cucumber flowers with different sex types.</title>
        <authorList>
            <person name="Guo S."/>
            <person name="Zheng Y."/>
            <person name="Joung J.G."/>
            <person name="Liu S."/>
            <person name="Zhang Z."/>
            <person name="Crasta O.R."/>
            <person name="Sobral B.W."/>
            <person name="Xu Y."/>
            <person name="Huang S."/>
            <person name="Fei Z."/>
        </authorList>
    </citation>
    <scope>NUCLEOTIDE SEQUENCE [LARGE SCALE GENOMIC DNA]</scope>
    <source>
        <strain evidence="12">cv. 9930</strain>
    </source>
</reference>
<keyword evidence="4" id="KW-0249">Electron transport</keyword>
<dbReference type="PANTHER" id="PTHR45694:SF4">
    <property type="entry name" value="GLUTAREDOXIN-C3"/>
    <property type="match status" value="1"/>
</dbReference>
<accession>A0A0A0KKK8</accession>
<dbReference type="InterPro" id="IPR019180">
    <property type="entry name" value="Oxidoreductase-like_N"/>
</dbReference>
<evidence type="ECO:0000256" key="7">
    <source>
        <dbReference type="SAM" id="MobiDB-lite"/>
    </source>
</evidence>
<comment type="function">
    <text evidence="1">Has a glutathione-disulfide oxidoreductase activity in the presence of NADPH and glutathione reductase. Reduces low molecular weight disulfides and proteins.</text>
</comment>
<dbReference type="SUPFAM" id="SSF52833">
    <property type="entry name" value="Thioredoxin-like"/>
    <property type="match status" value="1"/>
</dbReference>
<dbReference type="Gene3D" id="3.40.30.10">
    <property type="entry name" value="Glutaredoxin"/>
    <property type="match status" value="1"/>
</dbReference>
<dbReference type="InterPro" id="IPR014025">
    <property type="entry name" value="Glutaredoxin_subgr"/>
</dbReference>
<gene>
    <name evidence="11" type="ORF">Csa_6G504670</name>
</gene>
<dbReference type="GO" id="GO:0034599">
    <property type="term" value="P:cellular response to oxidative stress"/>
    <property type="evidence" value="ECO:0000318"/>
    <property type="project" value="GO_Central"/>
</dbReference>
<evidence type="ECO:0000313" key="12">
    <source>
        <dbReference type="Proteomes" id="UP000029981"/>
    </source>
</evidence>
<dbReference type="CDD" id="cd03419">
    <property type="entry name" value="GRX_GRXh_1_2_like"/>
    <property type="match status" value="1"/>
</dbReference>
<reference evidence="11 12" key="1">
    <citation type="journal article" date="2009" name="Nat. Genet.">
        <title>The genome of the cucumber, Cucumis sativus L.</title>
        <authorList>
            <person name="Huang S."/>
            <person name="Li R."/>
            <person name="Zhang Z."/>
            <person name="Li L."/>
            <person name="Gu X."/>
            <person name="Fan W."/>
            <person name="Lucas W.J."/>
            <person name="Wang X."/>
            <person name="Xie B."/>
            <person name="Ni P."/>
            <person name="Ren Y."/>
            <person name="Zhu H."/>
            <person name="Li J."/>
            <person name="Lin K."/>
            <person name="Jin W."/>
            <person name="Fei Z."/>
            <person name="Li G."/>
            <person name="Staub J."/>
            <person name="Kilian A."/>
            <person name="van der Vossen E.A."/>
            <person name="Wu Y."/>
            <person name="Guo J."/>
            <person name="He J."/>
            <person name="Jia Z."/>
            <person name="Ren Y."/>
            <person name="Tian G."/>
            <person name="Lu Y."/>
            <person name="Ruan J."/>
            <person name="Qian W."/>
            <person name="Wang M."/>
            <person name="Huang Q."/>
            <person name="Li B."/>
            <person name="Xuan Z."/>
            <person name="Cao J."/>
            <person name="Asan"/>
            <person name="Wu Z."/>
            <person name="Zhang J."/>
            <person name="Cai Q."/>
            <person name="Bai Y."/>
            <person name="Zhao B."/>
            <person name="Han Y."/>
            <person name="Li Y."/>
            <person name="Li X."/>
            <person name="Wang S."/>
            <person name="Shi Q."/>
            <person name="Liu S."/>
            <person name="Cho W.K."/>
            <person name="Kim J.Y."/>
            <person name="Xu Y."/>
            <person name="Heller-Uszynska K."/>
            <person name="Miao H."/>
            <person name="Cheng Z."/>
            <person name="Zhang S."/>
            <person name="Wu J."/>
            <person name="Yang Y."/>
            <person name="Kang H."/>
            <person name="Li M."/>
            <person name="Liang H."/>
            <person name="Ren X."/>
            <person name="Shi Z."/>
            <person name="Wen M."/>
            <person name="Jian M."/>
            <person name="Yang H."/>
            <person name="Zhang G."/>
            <person name="Yang Z."/>
            <person name="Chen R."/>
            <person name="Liu S."/>
            <person name="Li J."/>
            <person name="Ma L."/>
            <person name="Liu H."/>
            <person name="Zhou Y."/>
            <person name="Zhao J."/>
            <person name="Fang X."/>
            <person name="Li G."/>
            <person name="Fang L."/>
            <person name="Li Y."/>
            <person name="Liu D."/>
            <person name="Zheng H."/>
            <person name="Zhang Y."/>
            <person name="Qin N."/>
            <person name="Li Z."/>
            <person name="Yang G."/>
            <person name="Yang S."/>
            <person name="Bolund L."/>
            <person name="Kristiansen K."/>
            <person name="Zheng H."/>
            <person name="Li S."/>
            <person name="Zhang X."/>
            <person name="Yang H."/>
            <person name="Wang J."/>
            <person name="Sun R."/>
            <person name="Zhang B."/>
            <person name="Jiang S."/>
            <person name="Wang J."/>
            <person name="Du Y."/>
            <person name="Li S."/>
        </authorList>
    </citation>
    <scope>NUCLEOTIDE SEQUENCE [LARGE SCALE GENOMIC DNA]</scope>
    <source>
        <strain evidence="12">cv. 9930</strain>
    </source>
</reference>
<protein>
    <submittedName>
        <fullName evidence="11">Uncharacterized protein</fullName>
    </submittedName>
</protein>
<dbReference type="GO" id="GO:0005737">
    <property type="term" value="C:cytoplasm"/>
    <property type="evidence" value="ECO:0000318"/>
    <property type="project" value="GO_Central"/>
</dbReference>
<evidence type="ECO:0000256" key="2">
    <source>
        <dbReference type="ARBA" id="ARBA00007190"/>
    </source>
</evidence>
<evidence type="ECO:0000256" key="5">
    <source>
        <dbReference type="ARBA" id="ARBA00023157"/>
    </source>
</evidence>
<reference evidence="11 12" key="4">
    <citation type="journal article" date="2011" name="BMC Genomics">
        <title>RNA-Seq improves annotation of protein-coding genes in the cucumber genome.</title>
        <authorList>
            <person name="Li Z."/>
            <person name="Zhang Z."/>
            <person name="Yan P."/>
            <person name="Huang S."/>
            <person name="Fei Z."/>
            <person name="Lin K."/>
        </authorList>
    </citation>
    <scope>NUCLEOTIDE SEQUENCE [LARGE SCALE GENOMIC DNA]</scope>
    <source>
        <strain evidence="12">cv. 9930</strain>
    </source>
</reference>
<comment type="similarity">
    <text evidence="2">Belongs to the glutaredoxin family. CPYC subfamily.</text>
</comment>
<dbReference type="NCBIfam" id="TIGR02180">
    <property type="entry name" value="GRX_euk"/>
    <property type="match status" value="1"/>
</dbReference>
<keyword evidence="8" id="KW-0472">Membrane</keyword>
<evidence type="ECO:0000256" key="4">
    <source>
        <dbReference type="ARBA" id="ARBA00022982"/>
    </source>
</evidence>
<evidence type="ECO:0000256" key="3">
    <source>
        <dbReference type="ARBA" id="ARBA00022448"/>
    </source>
</evidence>
<keyword evidence="5" id="KW-1015">Disulfide bond</keyword>
<evidence type="ECO:0000259" key="10">
    <source>
        <dbReference type="Pfam" id="PF09791"/>
    </source>
</evidence>
<dbReference type="FunFam" id="3.40.30.10:FF:000026">
    <property type="entry name" value="Glutaredoxin 2"/>
    <property type="match status" value="1"/>
</dbReference>
<evidence type="ECO:0000256" key="8">
    <source>
        <dbReference type="SAM" id="Phobius"/>
    </source>
</evidence>
<keyword evidence="8" id="KW-0812">Transmembrane</keyword>
<feature type="region of interest" description="Disordered" evidence="7">
    <location>
        <begin position="1"/>
        <end position="43"/>
    </location>
</feature>
<dbReference type="Proteomes" id="UP000029981">
    <property type="component" value="Chromosome 6"/>
</dbReference>
<name>A0A0A0KKK8_CUCSA</name>
<dbReference type="GO" id="GO:0015038">
    <property type="term" value="F:glutathione disulfide oxidoreductase activity"/>
    <property type="evidence" value="ECO:0000318"/>
    <property type="project" value="GO_Central"/>
</dbReference>
<dbReference type="Pfam" id="PF00462">
    <property type="entry name" value="Glutaredoxin"/>
    <property type="match status" value="1"/>
</dbReference>
<dbReference type="STRING" id="3659.A0A0A0KKK8"/>
<keyword evidence="6" id="KW-0676">Redox-active center</keyword>